<dbReference type="InterPro" id="IPR002347">
    <property type="entry name" value="SDR_fam"/>
</dbReference>
<dbReference type="OrthoDB" id="3237043at2"/>
<dbReference type="Gene3D" id="3.40.50.720">
    <property type="entry name" value="NAD(P)-binding Rossmann-like Domain"/>
    <property type="match status" value="1"/>
</dbReference>
<dbReference type="Pfam" id="PF00106">
    <property type="entry name" value="adh_short"/>
    <property type="match status" value="1"/>
</dbReference>
<name>A0A2C8ZJU7_9MICO</name>
<dbReference type="PANTHER" id="PTHR43157:SF31">
    <property type="entry name" value="PHOSPHATIDYLINOSITOL-GLYCAN BIOSYNTHESIS CLASS F PROTEIN"/>
    <property type="match status" value="1"/>
</dbReference>
<evidence type="ECO:0000256" key="1">
    <source>
        <dbReference type="ARBA" id="ARBA00023002"/>
    </source>
</evidence>
<dbReference type="RefSeq" id="WP_097060609.1">
    <property type="nucleotide sequence ID" value="NZ_BMLC01000001.1"/>
</dbReference>
<evidence type="ECO:0000313" key="2">
    <source>
        <dbReference type="EMBL" id="SOE65053.1"/>
    </source>
</evidence>
<dbReference type="PRINTS" id="PR00081">
    <property type="entry name" value="GDHRDH"/>
</dbReference>
<sequence>MTKTVVITGASSGIGANAAGRLAAEGWEVAVVGRNPERTRKVAAAIGGTPFLADFDRLGDVRALARRLLERYERIDVLANNAGGLVHQRGLSADGYERTIQHNHLAPFLLTNLLMPKLVACNARVIATASLANTFGSLRIDDLQWKKRPWLGGWQAYGTSKIATILFTQSLATRGLDAYSFHPGFVATGFGTDSPLLKVGRFVSGGSMGISAEQGATPLVHLATVDTVDAANGTYFDGLKPDGRTQKSVRTPGSAEALWTASALLVGLKP</sequence>
<gene>
    <name evidence="2" type="ORF">SAMN06296378_1493</name>
</gene>
<keyword evidence="3" id="KW-1185">Reference proteome</keyword>
<dbReference type="Proteomes" id="UP000219440">
    <property type="component" value="Unassembled WGS sequence"/>
</dbReference>
<dbReference type="AlphaFoldDB" id="A0A2C8ZJU7"/>
<dbReference type="InterPro" id="IPR036291">
    <property type="entry name" value="NAD(P)-bd_dom_sf"/>
</dbReference>
<dbReference type="GO" id="GO:0016491">
    <property type="term" value="F:oxidoreductase activity"/>
    <property type="evidence" value="ECO:0007669"/>
    <property type="project" value="UniProtKB-KW"/>
</dbReference>
<dbReference type="EMBL" id="OCST01000003">
    <property type="protein sequence ID" value="SOE65053.1"/>
    <property type="molecule type" value="Genomic_DNA"/>
</dbReference>
<dbReference type="PANTHER" id="PTHR43157">
    <property type="entry name" value="PHOSPHATIDYLINOSITOL-GLYCAN BIOSYNTHESIS CLASS F PROTEIN-RELATED"/>
    <property type="match status" value="1"/>
</dbReference>
<proteinExistence type="predicted"/>
<accession>A0A2C8ZJU7</accession>
<reference evidence="2 3" key="1">
    <citation type="submission" date="2017-09" db="EMBL/GenBank/DDBJ databases">
        <authorList>
            <person name="Ehlers B."/>
            <person name="Leendertz F.H."/>
        </authorList>
    </citation>
    <scope>NUCLEOTIDE SEQUENCE [LARGE SCALE GENOMIC DNA]</scope>
    <source>
        <strain evidence="2 3">CGMCC 1.05381</strain>
    </source>
</reference>
<organism evidence="2 3">
    <name type="scientific">Salinibacterium xinjiangense</name>
    <dbReference type="NCBI Taxonomy" id="386302"/>
    <lineage>
        <taxon>Bacteria</taxon>
        <taxon>Bacillati</taxon>
        <taxon>Actinomycetota</taxon>
        <taxon>Actinomycetes</taxon>
        <taxon>Micrococcales</taxon>
        <taxon>Microbacteriaceae</taxon>
        <taxon>Salinibacterium</taxon>
    </lineage>
</organism>
<evidence type="ECO:0000313" key="3">
    <source>
        <dbReference type="Proteomes" id="UP000219440"/>
    </source>
</evidence>
<dbReference type="SUPFAM" id="SSF51735">
    <property type="entry name" value="NAD(P)-binding Rossmann-fold domains"/>
    <property type="match status" value="1"/>
</dbReference>
<keyword evidence="1" id="KW-0560">Oxidoreductase</keyword>
<protein>
    <submittedName>
        <fullName evidence="2">Short-chain dehydrogenase</fullName>
    </submittedName>
</protein>